<dbReference type="Pfam" id="PF13376">
    <property type="entry name" value="OmdA"/>
    <property type="match status" value="1"/>
</dbReference>
<dbReference type="PIRSF" id="PIRSF021308">
    <property type="entry name" value="UCP021308"/>
    <property type="match status" value="1"/>
</dbReference>
<keyword evidence="3" id="KW-1185">Reference proteome</keyword>
<accession>A0AA97EPM6</accession>
<sequence length="215" mass="25182">MNQEVNEYLNGLKKWQDELTKLREIILDCGLKEDFKWMHPCYTSNGKNIVLIHEFKDYCAILFHKGVLLKDSENILIQQAENTQSARQIRFTDTPEITEQKLIIKQYIEEAIAIEKLGLKVKKKKTSDFEMPKELEQKFTENPKFEKAFKSLTEGRQIGYLLYFNKPKQSKTKILRIEKNTQRIMDGYGLNDCVCGLSKRKPNCDGSHKQLEEAE</sequence>
<evidence type="ECO:0000313" key="2">
    <source>
        <dbReference type="EMBL" id="WOD43930.1"/>
    </source>
</evidence>
<proteinExistence type="predicted"/>
<name>A0AA97EPM6_9FLAO</name>
<reference evidence="3" key="1">
    <citation type="submission" date="2024-06" db="EMBL/GenBank/DDBJ databases">
        <title>Hwangdonia haimaensis gen. nov., sp. nov., a member of the family Flavobacteriaceae isolated from the haima cold seep.</title>
        <authorList>
            <person name="Li J."/>
        </authorList>
    </citation>
    <scope>NUCLEOTIDE SEQUENCE [LARGE SCALE GENOMIC DNA]</scope>
    <source>
        <strain evidence="3">SCSIO 19198</strain>
    </source>
</reference>
<gene>
    <name evidence="2" type="ORF">RNZ46_01400</name>
</gene>
<dbReference type="AlphaFoldDB" id="A0AA97EPM6"/>
<feature type="domain" description="YdhG-like" evidence="1">
    <location>
        <begin position="15"/>
        <end position="112"/>
    </location>
</feature>
<dbReference type="InterPro" id="IPR016786">
    <property type="entry name" value="YdeI_bac"/>
</dbReference>
<dbReference type="RefSeq" id="WP_316983607.1">
    <property type="nucleotide sequence ID" value="NZ_CP136521.1"/>
</dbReference>
<dbReference type="InterPro" id="IPR014922">
    <property type="entry name" value="YdhG-like"/>
</dbReference>
<evidence type="ECO:0000259" key="1">
    <source>
        <dbReference type="Pfam" id="PF08818"/>
    </source>
</evidence>
<evidence type="ECO:0000313" key="3">
    <source>
        <dbReference type="Proteomes" id="UP001302486"/>
    </source>
</evidence>
<dbReference type="SUPFAM" id="SSF159888">
    <property type="entry name" value="YdhG-like"/>
    <property type="match status" value="1"/>
</dbReference>
<organism evidence="2 3">
    <name type="scientific">Hwangdonia lutea</name>
    <dbReference type="NCBI Taxonomy" id="3075823"/>
    <lineage>
        <taxon>Bacteria</taxon>
        <taxon>Pseudomonadati</taxon>
        <taxon>Bacteroidota</taxon>
        <taxon>Flavobacteriia</taxon>
        <taxon>Flavobacteriales</taxon>
        <taxon>Flavobacteriaceae</taxon>
        <taxon>Hwangdonia</taxon>
    </lineage>
</organism>
<dbReference type="EMBL" id="CP136521">
    <property type="protein sequence ID" value="WOD43930.1"/>
    <property type="molecule type" value="Genomic_DNA"/>
</dbReference>
<dbReference type="Pfam" id="PF08818">
    <property type="entry name" value="DUF1801"/>
    <property type="match status" value="1"/>
</dbReference>
<dbReference type="KEGG" id="hws:RNZ46_01400"/>
<dbReference type="Proteomes" id="UP001302486">
    <property type="component" value="Chromosome"/>
</dbReference>
<protein>
    <submittedName>
        <fullName evidence="2">DUF1801 domain-containing protein</fullName>
    </submittedName>
</protein>
<dbReference type="InterPro" id="IPR042216">
    <property type="entry name" value="MitoNEET_CISD"/>
</dbReference>
<dbReference type="Gene3D" id="3.40.5.90">
    <property type="entry name" value="CDGSH iron-sulfur domain, mitoNEET-type"/>
    <property type="match status" value="1"/>
</dbReference>
<dbReference type="Gene3D" id="3.90.1150.200">
    <property type="match status" value="1"/>
</dbReference>